<protein>
    <submittedName>
        <fullName evidence="3">Uncharacterized protein LOC115626550</fullName>
    </submittedName>
</protein>
<feature type="transmembrane region" description="Helical" evidence="1">
    <location>
        <begin position="70"/>
        <end position="92"/>
    </location>
</feature>
<name>A0A6J2TRP9_DROLE</name>
<feature type="transmembrane region" description="Helical" evidence="1">
    <location>
        <begin position="187"/>
        <end position="209"/>
    </location>
</feature>
<sequence length="283" mass="32330">MLYETAQYYPAYKSQVQPTPDDVLQERLRRGRPPSQLPPRAQPPFVRFSADPEEFSEQPEDKTVRFINRVYLFAGLLIFITTVQLLSIVFLLKERDKYMTIAGFVLLAVGFVLLIIFNLFAGVRRIFVLNYILAVLLVECLALGTIFVLPDYDIRYVALAIVIALTLLMLCYLLGAWLPKNILPNEIVIFIALGALMAVAIACLIMYFLTRDRRYELGFNGVLLVVVMISSLYHAQVVHGRRFEVIFKDNVFCAVTIGVHFVLLFTISHNLIQNIMQFKELNA</sequence>
<organism evidence="2 3">
    <name type="scientific">Drosophila lebanonensis</name>
    <name type="common">Fruit fly</name>
    <name type="synonym">Scaptodrosophila lebanonensis</name>
    <dbReference type="NCBI Taxonomy" id="7225"/>
    <lineage>
        <taxon>Eukaryota</taxon>
        <taxon>Metazoa</taxon>
        <taxon>Ecdysozoa</taxon>
        <taxon>Arthropoda</taxon>
        <taxon>Hexapoda</taxon>
        <taxon>Insecta</taxon>
        <taxon>Pterygota</taxon>
        <taxon>Neoptera</taxon>
        <taxon>Endopterygota</taxon>
        <taxon>Diptera</taxon>
        <taxon>Brachycera</taxon>
        <taxon>Muscomorpha</taxon>
        <taxon>Ephydroidea</taxon>
        <taxon>Drosophilidae</taxon>
        <taxon>Scaptodrosophila</taxon>
    </lineage>
</organism>
<feature type="transmembrane region" description="Helical" evidence="1">
    <location>
        <begin position="154"/>
        <end position="175"/>
    </location>
</feature>
<feature type="transmembrane region" description="Helical" evidence="1">
    <location>
        <begin position="221"/>
        <end position="239"/>
    </location>
</feature>
<accession>A0A6J2TRP9</accession>
<dbReference type="GeneID" id="115626550"/>
<feature type="transmembrane region" description="Helical" evidence="1">
    <location>
        <begin position="251"/>
        <end position="272"/>
    </location>
</feature>
<feature type="transmembrane region" description="Helical" evidence="1">
    <location>
        <begin position="128"/>
        <end position="148"/>
    </location>
</feature>
<evidence type="ECO:0000313" key="3">
    <source>
        <dbReference type="RefSeq" id="XP_030377788.1"/>
    </source>
</evidence>
<keyword evidence="1" id="KW-0472">Membrane</keyword>
<reference evidence="3" key="1">
    <citation type="submission" date="2025-08" db="UniProtKB">
        <authorList>
            <consortium name="RefSeq"/>
        </authorList>
    </citation>
    <scope>IDENTIFICATION</scope>
    <source>
        <strain evidence="3">11010-0011.00</strain>
        <tissue evidence="3">Whole body</tissue>
    </source>
</reference>
<feature type="transmembrane region" description="Helical" evidence="1">
    <location>
        <begin position="98"/>
        <end position="121"/>
    </location>
</feature>
<keyword evidence="1" id="KW-0812">Transmembrane</keyword>
<evidence type="ECO:0000256" key="1">
    <source>
        <dbReference type="SAM" id="Phobius"/>
    </source>
</evidence>
<dbReference type="RefSeq" id="XP_030377788.1">
    <property type="nucleotide sequence ID" value="XM_030521928.1"/>
</dbReference>
<dbReference type="OrthoDB" id="7845278at2759"/>
<gene>
    <name evidence="3" type="primary">LOC115626550</name>
</gene>
<keyword evidence="1" id="KW-1133">Transmembrane helix</keyword>
<keyword evidence="2" id="KW-1185">Reference proteome</keyword>
<proteinExistence type="predicted"/>
<dbReference type="AlphaFoldDB" id="A0A6J2TRP9"/>
<dbReference type="Proteomes" id="UP000504634">
    <property type="component" value="Unplaced"/>
</dbReference>
<evidence type="ECO:0000313" key="2">
    <source>
        <dbReference type="Proteomes" id="UP000504634"/>
    </source>
</evidence>